<feature type="transmembrane region" description="Helical" evidence="6">
    <location>
        <begin position="50"/>
        <end position="73"/>
    </location>
</feature>
<dbReference type="RefSeq" id="WP_037287422.1">
    <property type="nucleotide sequence ID" value="NZ_JEOB01000002.1"/>
</dbReference>
<keyword evidence="2" id="KW-1003">Cell membrane</keyword>
<dbReference type="InterPro" id="IPR038078">
    <property type="entry name" value="PhoU-like_sf"/>
</dbReference>
<name>A0A011V3F2_RUMAL</name>
<dbReference type="NCBIfam" id="NF037997">
    <property type="entry name" value="Na_Pi_symport"/>
    <property type="match status" value="1"/>
</dbReference>
<evidence type="ECO:0000259" key="7">
    <source>
        <dbReference type="Pfam" id="PF01895"/>
    </source>
</evidence>
<comment type="subcellular location">
    <subcellularLocation>
        <location evidence="1">Cell membrane</location>
        <topology evidence="1">Multi-pass membrane protein</topology>
    </subcellularLocation>
</comment>
<dbReference type="PATRIC" id="fig|1341156.4.peg.1261"/>
<dbReference type="GO" id="GO:0044341">
    <property type="term" value="P:sodium-dependent phosphate transport"/>
    <property type="evidence" value="ECO:0007669"/>
    <property type="project" value="InterPro"/>
</dbReference>
<feature type="transmembrane region" description="Helical" evidence="6">
    <location>
        <begin position="85"/>
        <end position="102"/>
    </location>
</feature>
<dbReference type="InterPro" id="IPR003841">
    <property type="entry name" value="Na/Pi_transpt"/>
</dbReference>
<dbReference type="NCBIfam" id="TIGR00704">
    <property type="entry name" value="NaPi_cotrn_rel"/>
    <property type="match status" value="1"/>
</dbReference>
<dbReference type="Proteomes" id="UP000021369">
    <property type="component" value="Unassembled WGS sequence"/>
</dbReference>
<dbReference type="GO" id="GO:0005886">
    <property type="term" value="C:plasma membrane"/>
    <property type="evidence" value="ECO:0007669"/>
    <property type="project" value="UniProtKB-SubCell"/>
</dbReference>
<dbReference type="PANTHER" id="PTHR10010:SF46">
    <property type="entry name" value="SODIUM-DEPENDENT PHOSPHATE TRANSPORT PROTEIN 2B"/>
    <property type="match status" value="1"/>
</dbReference>
<evidence type="ECO:0000313" key="9">
    <source>
        <dbReference type="Proteomes" id="UP000021369"/>
    </source>
</evidence>
<feature type="domain" description="PhoU" evidence="7">
    <location>
        <begin position="354"/>
        <end position="439"/>
    </location>
</feature>
<dbReference type="EMBL" id="JEOB01000002">
    <property type="protein sequence ID" value="EXM39972.1"/>
    <property type="molecule type" value="Genomic_DNA"/>
</dbReference>
<evidence type="ECO:0000256" key="6">
    <source>
        <dbReference type="SAM" id="Phobius"/>
    </source>
</evidence>
<evidence type="ECO:0000313" key="8">
    <source>
        <dbReference type="EMBL" id="EXM39972.1"/>
    </source>
</evidence>
<reference evidence="8 9" key="1">
    <citation type="submission" date="2013-06" db="EMBL/GenBank/DDBJ databases">
        <title>Rumen cellulosomics: divergent fiber-degrading strategies revealed by comparative genome-wide analysis of six Ruminococcal strains.</title>
        <authorList>
            <person name="Dassa B."/>
            <person name="Borovok I."/>
            <person name="Lamed R."/>
            <person name="Flint H."/>
            <person name="Yeoman C.J."/>
            <person name="White B."/>
            <person name="Bayer E.A."/>
        </authorList>
    </citation>
    <scope>NUCLEOTIDE SEQUENCE [LARGE SCALE GENOMIC DNA]</scope>
    <source>
        <strain evidence="8 9">SY3</strain>
    </source>
</reference>
<proteinExistence type="predicted"/>
<keyword evidence="9" id="KW-1185">Reference proteome</keyword>
<sequence>MNIFSICTLCGGLAFFLFGMHVMSKSLEKVAGGKLESTLKKMTSNPVKSMALGAGITIAVQSSSAMTVMLVGLVNSGIMELEQTVGVIMGSNIGTTLTAWLLSTAGIKSDNIAISMLKPENFAPIVALIGIAMLMMSKKKKRQDIGTIMVGFAVLMYGMQLMKDAVSPIAETKGFSDMLIAFKNPILSVLFGALFTGIIQSSAASVGILQALAMTGAISYRMAIPIIMGQNIGTCVTALLSSIGVNKNAKRVTAVHMSFNIIGTIVCLTLFYIANGLFNFSFVDKPIGAVEVAGVHSVFNIMTTVILLPFSNQLVKLAKKLIPNSKEKEDEVLLDKRLLANPPLAASQCRERTKEMAVMAMEALHEALSAMFTYTQKGVVSIEEKEQELDVMEDHLSTFLLELSSRNLTDEDSRTVTELLHSIGDFERISDHAINMIEIGAEMNQNNQNFSDSARADFATLFAALTEISEITVRAFSEQDTNIAMTVEPLEEVIDDLTATIRDKHISRLRTGECSPELGVYLSDLLINCERVSDHCSNVAVSIIEIGQAKLLNHEYMTALKAKRTPQFIENYTAYGQKYRLAEN</sequence>
<dbReference type="Pfam" id="PF02690">
    <property type="entry name" value="Na_Pi_cotrans"/>
    <property type="match status" value="1"/>
</dbReference>
<evidence type="ECO:0000256" key="3">
    <source>
        <dbReference type="ARBA" id="ARBA00022692"/>
    </source>
</evidence>
<dbReference type="PANTHER" id="PTHR10010">
    <property type="entry name" value="SOLUTE CARRIER FAMILY 34 SODIUM PHOSPHATE , MEMBER 2-RELATED"/>
    <property type="match status" value="1"/>
</dbReference>
<evidence type="ECO:0000256" key="4">
    <source>
        <dbReference type="ARBA" id="ARBA00022989"/>
    </source>
</evidence>
<feature type="transmembrane region" description="Helical" evidence="6">
    <location>
        <begin position="186"/>
        <end position="212"/>
    </location>
</feature>
<keyword evidence="5 6" id="KW-0472">Membrane</keyword>
<dbReference type="InterPro" id="IPR004633">
    <property type="entry name" value="NaPi_cotrn-rel/YqeW-like"/>
</dbReference>
<evidence type="ECO:0000256" key="1">
    <source>
        <dbReference type="ARBA" id="ARBA00004651"/>
    </source>
</evidence>
<dbReference type="Pfam" id="PF01895">
    <property type="entry name" value="PhoU"/>
    <property type="match status" value="2"/>
</dbReference>
<protein>
    <submittedName>
        <fullName evidence="8">Na/Pi cotransporter</fullName>
    </submittedName>
</protein>
<accession>A0A011V3F2</accession>
<feature type="transmembrane region" description="Helical" evidence="6">
    <location>
        <begin position="224"/>
        <end position="245"/>
    </location>
</feature>
<keyword evidence="4 6" id="KW-1133">Transmembrane helix</keyword>
<feature type="transmembrane region" description="Helical" evidence="6">
    <location>
        <begin position="290"/>
        <end position="310"/>
    </location>
</feature>
<dbReference type="SUPFAM" id="SSF109755">
    <property type="entry name" value="PhoU-like"/>
    <property type="match status" value="1"/>
</dbReference>
<dbReference type="Gene3D" id="1.20.58.220">
    <property type="entry name" value="Phosphate transport system protein phou homolog 2, domain 2"/>
    <property type="match status" value="1"/>
</dbReference>
<dbReference type="OrthoDB" id="9763003at2"/>
<feature type="transmembrane region" description="Helical" evidence="6">
    <location>
        <begin position="257"/>
        <end position="278"/>
    </location>
</feature>
<comment type="caution">
    <text evidence="8">The sequence shown here is derived from an EMBL/GenBank/DDBJ whole genome shotgun (WGS) entry which is preliminary data.</text>
</comment>
<dbReference type="InterPro" id="IPR026022">
    <property type="entry name" value="PhoU_dom"/>
</dbReference>
<evidence type="ECO:0000256" key="5">
    <source>
        <dbReference type="ARBA" id="ARBA00023136"/>
    </source>
</evidence>
<feature type="transmembrane region" description="Helical" evidence="6">
    <location>
        <begin position="122"/>
        <end position="138"/>
    </location>
</feature>
<feature type="domain" description="PhoU" evidence="7">
    <location>
        <begin position="472"/>
        <end position="540"/>
    </location>
</feature>
<dbReference type="GO" id="GO:0005436">
    <property type="term" value="F:sodium:phosphate symporter activity"/>
    <property type="evidence" value="ECO:0007669"/>
    <property type="project" value="InterPro"/>
</dbReference>
<evidence type="ECO:0000256" key="2">
    <source>
        <dbReference type="ARBA" id="ARBA00022475"/>
    </source>
</evidence>
<keyword evidence="3 6" id="KW-0812">Transmembrane</keyword>
<dbReference type="AlphaFoldDB" id="A0A011V3F2"/>
<gene>
    <name evidence="8" type="ORF">RASY3_09815</name>
</gene>
<organism evidence="8 9">
    <name type="scientific">Ruminococcus albus SY3</name>
    <dbReference type="NCBI Taxonomy" id="1341156"/>
    <lineage>
        <taxon>Bacteria</taxon>
        <taxon>Bacillati</taxon>
        <taxon>Bacillota</taxon>
        <taxon>Clostridia</taxon>
        <taxon>Eubacteriales</taxon>
        <taxon>Oscillospiraceae</taxon>
        <taxon>Ruminococcus</taxon>
    </lineage>
</organism>